<dbReference type="AlphaFoldDB" id="A0A0F9PGU2"/>
<reference evidence="2" key="1">
    <citation type="journal article" date="2015" name="Nature">
        <title>Complex archaea that bridge the gap between prokaryotes and eukaryotes.</title>
        <authorList>
            <person name="Spang A."/>
            <person name="Saw J.H."/>
            <person name="Jorgensen S.L."/>
            <person name="Zaremba-Niedzwiedzka K."/>
            <person name="Martijn J."/>
            <person name="Lind A.E."/>
            <person name="van Eijk R."/>
            <person name="Schleper C."/>
            <person name="Guy L."/>
            <person name="Ettema T.J."/>
        </authorList>
    </citation>
    <scope>NUCLEOTIDE SEQUENCE</scope>
</reference>
<comment type="caution">
    <text evidence="2">The sequence shown here is derived from an EMBL/GenBank/DDBJ whole genome shotgun (WGS) entry which is preliminary data.</text>
</comment>
<protein>
    <submittedName>
        <fullName evidence="2">Uncharacterized protein</fullName>
    </submittedName>
</protein>
<evidence type="ECO:0000313" key="2">
    <source>
        <dbReference type="EMBL" id="KKN29349.1"/>
    </source>
</evidence>
<dbReference type="EMBL" id="LAZR01002494">
    <property type="protein sequence ID" value="KKN29349.1"/>
    <property type="molecule type" value="Genomic_DNA"/>
</dbReference>
<feature type="region of interest" description="Disordered" evidence="1">
    <location>
        <begin position="1"/>
        <end position="66"/>
    </location>
</feature>
<feature type="region of interest" description="Disordered" evidence="1">
    <location>
        <begin position="197"/>
        <end position="217"/>
    </location>
</feature>
<proteinExistence type="predicted"/>
<feature type="compositionally biased region" description="Polar residues" evidence="1">
    <location>
        <begin position="273"/>
        <end position="282"/>
    </location>
</feature>
<evidence type="ECO:0000256" key="1">
    <source>
        <dbReference type="SAM" id="MobiDB-lite"/>
    </source>
</evidence>
<accession>A0A0F9PGU2</accession>
<organism evidence="2">
    <name type="scientific">marine sediment metagenome</name>
    <dbReference type="NCBI Taxonomy" id="412755"/>
    <lineage>
        <taxon>unclassified sequences</taxon>
        <taxon>metagenomes</taxon>
        <taxon>ecological metagenomes</taxon>
    </lineage>
</organism>
<gene>
    <name evidence="2" type="ORF">LCGC14_0845100</name>
</gene>
<feature type="region of interest" description="Disordered" evidence="1">
    <location>
        <begin position="270"/>
        <end position="299"/>
    </location>
</feature>
<feature type="compositionally biased region" description="Basic and acidic residues" evidence="1">
    <location>
        <begin position="24"/>
        <end position="37"/>
    </location>
</feature>
<feature type="compositionally biased region" description="Gly residues" evidence="1">
    <location>
        <begin position="197"/>
        <end position="211"/>
    </location>
</feature>
<name>A0A0F9PGU2_9ZZZZ</name>
<sequence>MAEPPTPGQLTPAQRIPPPGPETPIERILREQEEKRQQRMAAPFPGQEGGRNIITQPDGSTGFWARDPVTNQAKFNQLTGPTQQREISPFQQAQLDFQQRQFQFQQQQAEQDRGISPFEQQQFELQQRQVSQQQSQFQAQLAFQQQQAQQQAELQRQAEMARLAANPINWLQFAAFTGEQPVIQPWMIPLGFQQFGEGGGTSTPQGVGGGQVVPDSGVTQQGQLQAGQPLLPQGGFDFSQLPQLRDPSAQFLARLGPTGTQQFLGFERARTGASPQETQFRQRSGAAPTGRFGGFSRFR</sequence>